<evidence type="ECO:0000256" key="10">
    <source>
        <dbReference type="ARBA" id="ARBA00022723"/>
    </source>
</evidence>
<dbReference type="HAMAP" id="MF_00107">
    <property type="entry name" value="IspF"/>
    <property type="match status" value="1"/>
</dbReference>
<feature type="region of interest" description="2-C-methyl-D-erythritol 4-phosphate cytidylyltransferase" evidence="14">
    <location>
        <begin position="1"/>
        <end position="243"/>
    </location>
</feature>
<keyword evidence="12 14" id="KW-0456">Lyase</keyword>
<dbReference type="STRING" id="1653334.GA0071312_2676"/>
<evidence type="ECO:0000313" key="19">
    <source>
        <dbReference type="Proteomes" id="UP000182800"/>
    </source>
</evidence>
<reference evidence="16 18" key="1">
    <citation type="submission" date="2015-09" db="EMBL/GenBank/DDBJ databases">
        <title>Identification and resolution of microdiversity through metagenomic sequencing of parallel consortia.</title>
        <authorList>
            <person name="Nelson W.C."/>
            <person name="Romine M.F."/>
            <person name="Lindemann S.R."/>
        </authorList>
    </citation>
    <scope>NUCLEOTIDE SEQUENCE [LARGE SCALE GENOMIC DNA]</scope>
    <source>
        <strain evidence="16">HL-109</strain>
    </source>
</reference>
<dbReference type="Gene3D" id="3.90.550.10">
    <property type="entry name" value="Spore Coat Polysaccharide Biosynthesis Protein SpsA, Chain A"/>
    <property type="match status" value="1"/>
</dbReference>
<evidence type="ECO:0000256" key="13">
    <source>
        <dbReference type="ARBA" id="ARBA00023268"/>
    </source>
</evidence>
<gene>
    <name evidence="14 16" type="primary">ispDF</name>
    <name evidence="17" type="ORF">GA0071312_2676</name>
    <name evidence="16" type="ORF">HLUCCO17_07320</name>
</gene>
<dbReference type="NCBIfam" id="TIGR00453">
    <property type="entry name" value="ispD"/>
    <property type="match status" value="1"/>
</dbReference>
<comment type="catalytic activity">
    <reaction evidence="2 14">
        <text>2-C-methyl-D-erythritol 4-phosphate + CTP + H(+) = 4-CDP-2-C-methyl-D-erythritol + diphosphate</text>
        <dbReference type="Rhea" id="RHEA:13429"/>
        <dbReference type="ChEBI" id="CHEBI:15378"/>
        <dbReference type="ChEBI" id="CHEBI:33019"/>
        <dbReference type="ChEBI" id="CHEBI:37563"/>
        <dbReference type="ChEBI" id="CHEBI:57823"/>
        <dbReference type="ChEBI" id="CHEBI:58262"/>
        <dbReference type="EC" id="2.7.7.60"/>
    </reaction>
</comment>
<feature type="domain" description="2-C-methyl-D-erythritol 2,4-cyclodiphosphate synthase" evidence="15">
    <location>
        <begin position="243"/>
        <end position="395"/>
    </location>
</feature>
<keyword evidence="13 14" id="KW-0511">Multifunctional enzyme</keyword>
<feature type="site" description="Transition state stabilizer" evidence="14">
    <location>
        <position position="275"/>
    </location>
</feature>
<comment type="pathway">
    <text evidence="5 14">Isoprenoid biosynthesis; isopentenyl diphosphate biosynthesis via DXP pathway; isopentenyl diphosphate from 1-deoxy-D-xylulose 5-phosphate: step 2/6.</text>
</comment>
<evidence type="ECO:0000256" key="5">
    <source>
        <dbReference type="ARBA" id="ARBA00004787"/>
    </source>
</evidence>
<organism evidence="16 18">
    <name type="scientific">Saliniramus fredricksonii</name>
    <dbReference type="NCBI Taxonomy" id="1653334"/>
    <lineage>
        <taxon>Bacteria</taxon>
        <taxon>Pseudomonadati</taxon>
        <taxon>Pseudomonadota</taxon>
        <taxon>Alphaproteobacteria</taxon>
        <taxon>Hyphomicrobiales</taxon>
        <taxon>Salinarimonadaceae</taxon>
        <taxon>Saliniramus</taxon>
    </lineage>
</organism>
<dbReference type="PATRIC" id="fig|1653334.4.peg.2539"/>
<feature type="binding site" evidence="14">
    <location>
        <begin position="297"/>
        <end position="299"/>
    </location>
    <ligand>
        <name>4-CDP-2-C-methyl-D-erythritol 2-phosphate</name>
        <dbReference type="ChEBI" id="CHEBI:57919"/>
    </ligand>
</feature>
<evidence type="ECO:0000256" key="4">
    <source>
        <dbReference type="ARBA" id="ARBA00004709"/>
    </source>
</evidence>
<comment type="similarity">
    <text evidence="6">Belongs to the IspF family.</text>
</comment>
<keyword evidence="9 14" id="KW-0548">Nucleotidyltransferase</keyword>
<dbReference type="SUPFAM" id="SSF53448">
    <property type="entry name" value="Nucleotide-diphospho-sugar transferases"/>
    <property type="match status" value="1"/>
</dbReference>
<dbReference type="Pfam" id="PF02542">
    <property type="entry name" value="YgbB"/>
    <property type="match status" value="1"/>
</dbReference>
<name>A0A0P8A1A9_9HYPH</name>
<dbReference type="GO" id="GO:0019288">
    <property type="term" value="P:isopentenyl diphosphate biosynthetic process, methylerythritol 4-phosphate pathway"/>
    <property type="evidence" value="ECO:0007669"/>
    <property type="project" value="UniProtKB-UniRule"/>
</dbReference>
<evidence type="ECO:0000256" key="7">
    <source>
        <dbReference type="ARBA" id="ARBA00009789"/>
    </source>
</evidence>
<dbReference type="EC" id="2.7.7.60" evidence="14"/>
<evidence type="ECO:0000256" key="8">
    <source>
        <dbReference type="ARBA" id="ARBA00022679"/>
    </source>
</evidence>
<dbReference type="EMBL" id="LJSX01000009">
    <property type="protein sequence ID" value="KPQ11185.1"/>
    <property type="molecule type" value="Genomic_DNA"/>
</dbReference>
<feature type="binding site" evidence="14">
    <location>
        <position position="283"/>
    </location>
    <ligand>
        <name>a divalent metal cation</name>
        <dbReference type="ChEBI" id="CHEBI:60240"/>
    </ligand>
</feature>
<feature type="site" description="Positions MEP for the nucleophilic attack" evidence="14">
    <location>
        <position position="221"/>
    </location>
</feature>
<dbReference type="HAMAP" id="MF_01520">
    <property type="entry name" value="IspDF"/>
    <property type="match status" value="1"/>
</dbReference>
<keyword evidence="19" id="KW-1185">Reference proteome</keyword>
<dbReference type="Pfam" id="PF01128">
    <property type="entry name" value="IspD"/>
    <property type="match status" value="1"/>
</dbReference>
<comment type="similarity">
    <text evidence="7">Belongs to the IspD/TarI cytidylyltransferase family. IspD subfamily.</text>
</comment>
<evidence type="ECO:0000256" key="12">
    <source>
        <dbReference type="ARBA" id="ARBA00023239"/>
    </source>
</evidence>
<feature type="site" description="Transition state stabilizer" evidence="14">
    <location>
        <position position="28"/>
    </location>
</feature>
<evidence type="ECO:0000256" key="6">
    <source>
        <dbReference type="ARBA" id="ARBA00008480"/>
    </source>
</evidence>
<dbReference type="InterPro" id="IPR026596">
    <property type="entry name" value="IspD/F"/>
</dbReference>
<dbReference type="Proteomes" id="UP000050497">
    <property type="component" value="Unassembled WGS sequence"/>
</dbReference>
<dbReference type="FunFam" id="3.90.550.10:FF:000003">
    <property type="entry name" value="2-C-methyl-D-erythritol 4-phosphate cytidylyltransferase"/>
    <property type="match status" value="1"/>
</dbReference>
<sequence>MGKPIRETIAALVVAAGRGTRAGAGIPKQYRFLDGIPVLTRTLRALCAEPAIATIVVAIHPDDEGLYAACIAALDESERARLLPPVHGGATRQSSVHAGLCVLDASTCPHVLVHDAARPFLSRDLIQRACMALVRHDAALPGIPVTDTIKQVTDDGRVTHTPPRDGLRAVQTPQAFRLAPLLAAHRRALDAGMTGFTDDGALAEWAGMDVHVFAGDPDNVKLTHEADFLRYAENDGVPRMISRMATGFDVHIFGPGNHVMLGGVAVPHAHGVVAHSDGDVVLHALTDAVLGALAEGDIGTHFPPSDPQWRHASSDRFLAFAAARVRERGGVIDFLDATILCERPRIGPHREAMRAQIAQIAGIDADCVSIKATTTEKLGFTGRGEGIAAQAAATIRLPVTRQSGDTA</sequence>
<comment type="pathway">
    <text evidence="4 14">Isoprenoid biosynthesis; isopentenyl diphosphate biosynthesis via DXP pathway; isopentenyl diphosphate from 1-deoxy-D-xylulose 5-phosphate: step 4/6.</text>
</comment>
<feature type="binding site" evidence="14">
    <location>
        <begin position="249"/>
        <end position="251"/>
    </location>
    <ligand>
        <name>4-CDP-2-C-methyl-D-erythritol 2-phosphate</name>
        <dbReference type="ChEBI" id="CHEBI:57919"/>
    </ligand>
</feature>
<accession>A0A0P8A1A9</accession>
<comment type="cofactor">
    <cofactor evidence="3 14">
        <name>a divalent metal cation</name>
        <dbReference type="ChEBI" id="CHEBI:60240"/>
    </cofactor>
</comment>
<dbReference type="PROSITE" id="PS01350">
    <property type="entry name" value="ISPF"/>
    <property type="match status" value="1"/>
</dbReference>
<evidence type="ECO:0000313" key="17">
    <source>
        <dbReference type="EMBL" id="SCC81715.1"/>
    </source>
</evidence>
<comment type="catalytic activity">
    <reaction evidence="1 14">
        <text>4-CDP-2-C-methyl-D-erythritol 2-phosphate = 2-C-methyl-D-erythritol 2,4-cyclic diphosphate + CMP</text>
        <dbReference type="Rhea" id="RHEA:23864"/>
        <dbReference type="ChEBI" id="CHEBI:57919"/>
        <dbReference type="ChEBI" id="CHEBI:58483"/>
        <dbReference type="ChEBI" id="CHEBI:60377"/>
        <dbReference type="EC" id="4.6.1.12"/>
    </reaction>
</comment>
<evidence type="ECO:0000313" key="16">
    <source>
        <dbReference type="EMBL" id="KPQ11185.1"/>
    </source>
</evidence>
<dbReference type="GO" id="GO:0016114">
    <property type="term" value="P:terpenoid biosynthetic process"/>
    <property type="evidence" value="ECO:0007669"/>
    <property type="project" value="InterPro"/>
</dbReference>
<comment type="caution">
    <text evidence="16">The sequence shown here is derived from an EMBL/GenBank/DDBJ whole genome shotgun (WGS) entry which is preliminary data.</text>
</comment>
<keyword evidence="11 14" id="KW-0414">Isoprene biosynthesis</keyword>
<dbReference type="InterPro" id="IPR003526">
    <property type="entry name" value="MECDP_synthase"/>
</dbReference>
<dbReference type="UniPathway" id="UPA00056">
    <property type="reaction ID" value="UER00093"/>
</dbReference>
<dbReference type="GO" id="GO:0050518">
    <property type="term" value="F:2-C-methyl-D-erythritol 4-phosphate cytidylyltransferase activity"/>
    <property type="evidence" value="ECO:0007669"/>
    <property type="project" value="UniProtKB-UniRule"/>
</dbReference>
<comment type="similarity">
    <text evidence="14">In the N-terminal section; belongs to the IspD/TarI cytidylyltransferase family. IspD subfamily.</text>
</comment>
<dbReference type="CDD" id="cd00554">
    <property type="entry name" value="MECDP_synthase"/>
    <property type="match status" value="1"/>
</dbReference>
<feature type="binding site" evidence="14">
    <location>
        <position position="383"/>
    </location>
    <ligand>
        <name>4-CDP-2-C-methyl-D-erythritol 2-phosphate</name>
        <dbReference type="ChEBI" id="CHEBI:57919"/>
    </ligand>
</feature>
<dbReference type="InterPro" id="IPR020555">
    <property type="entry name" value="MECDP_synthase_CS"/>
</dbReference>
<dbReference type="NCBIfam" id="NF006899">
    <property type="entry name" value="PRK09382.1"/>
    <property type="match status" value="1"/>
</dbReference>
<dbReference type="EMBL" id="FMBM01000002">
    <property type="protein sequence ID" value="SCC81715.1"/>
    <property type="molecule type" value="Genomic_DNA"/>
</dbReference>
<evidence type="ECO:0000256" key="3">
    <source>
        <dbReference type="ARBA" id="ARBA00001968"/>
    </source>
</evidence>
<dbReference type="PANTHER" id="PTHR43181">
    <property type="entry name" value="2-C-METHYL-D-ERYTHRITOL 2,4-CYCLODIPHOSPHATE SYNTHASE, CHLOROPLASTIC"/>
    <property type="match status" value="1"/>
</dbReference>
<dbReference type="RefSeq" id="WP_074445358.1">
    <property type="nucleotide sequence ID" value="NZ_FMBM01000002.1"/>
</dbReference>
<dbReference type="HAMAP" id="MF_00108">
    <property type="entry name" value="IspD"/>
    <property type="match status" value="1"/>
</dbReference>
<dbReference type="Gene3D" id="3.30.1330.50">
    <property type="entry name" value="2-C-methyl-D-erythritol 2,4-cyclodiphosphate synthase"/>
    <property type="match status" value="1"/>
</dbReference>
<evidence type="ECO:0000256" key="11">
    <source>
        <dbReference type="ARBA" id="ARBA00023229"/>
    </source>
</evidence>
<dbReference type="EC" id="4.6.1.12" evidence="14"/>
<evidence type="ECO:0000313" key="18">
    <source>
        <dbReference type="Proteomes" id="UP000050497"/>
    </source>
</evidence>
<evidence type="ECO:0000256" key="1">
    <source>
        <dbReference type="ARBA" id="ARBA00000200"/>
    </source>
</evidence>
<evidence type="ECO:0000259" key="15">
    <source>
        <dbReference type="Pfam" id="PF02542"/>
    </source>
</evidence>
<keyword evidence="10 14" id="KW-0479">Metal-binding</keyword>
<feature type="binding site" evidence="14">
    <location>
        <position position="251"/>
    </location>
    <ligand>
        <name>a divalent metal cation</name>
        <dbReference type="ChEBI" id="CHEBI:60240"/>
    </ligand>
</feature>
<protein>
    <recommendedName>
        <fullName evidence="14">Bifunctional enzyme IspD/IspF</fullName>
    </recommendedName>
    <domain>
        <recommendedName>
            <fullName evidence="14">2-C-methyl-D-erythritol 4-phosphate cytidylyltransferase</fullName>
            <ecNumber evidence="14">2.7.7.60</ecNumber>
        </recommendedName>
        <alternativeName>
            <fullName evidence="14">4-diphosphocytidyl-2C-methyl-D-erythritol synthase</fullName>
        </alternativeName>
        <alternativeName>
            <fullName evidence="14">MEP cytidylyltransferase</fullName>
            <shortName evidence="14">MCT</shortName>
        </alternativeName>
    </domain>
    <domain>
        <recommendedName>
            <fullName evidence="14">2-C-methyl-D-erythritol 2,4-cyclodiphosphate synthase</fullName>
            <shortName evidence="14">MECDP-synthase</shortName>
            <shortName evidence="14">MECPP-synthase</shortName>
            <shortName evidence="14">MECPS</shortName>
            <ecNumber evidence="14">4.6.1.12</ecNumber>
        </recommendedName>
    </domain>
</protein>
<dbReference type="InterPro" id="IPR036571">
    <property type="entry name" value="MECDP_synthase_sf"/>
</dbReference>
<dbReference type="InterPro" id="IPR018294">
    <property type="entry name" value="ISPD_synthase_CS"/>
</dbReference>
<comment type="caution">
    <text evidence="14">Lacks conserved residue(s) required for the propagation of feature annotation.</text>
</comment>
<dbReference type="GO" id="GO:0008685">
    <property type="term" value="F:2-C-methyl-D-erythritol 2,4-cyclodiphosphate synthase activity"/>
    <property type="evidence" value="ECO:0007669"/>
    <property type="project" value="UniProtKB-UniRule"/>
</dbReference>
<dbReference type="NCBIfam" id="TIGR00151">
    <property type="entry name" value="ispF"/>
    <property type="match status" value="1"/>
</dbReference>
<feature type="region of interest" description="2-C-methyl-D-erythritol 2,4-cyclodiphosphate synthase" evidence="14">
    <location>
        <begin position="243"/>
        <end position="407"/>
    </location>
</feature>
<dbReference type="AlphaFoldDB" id="A0A0P8A1A9"/>
<evidence type="ECO:0000256" key="9">
    <source>
        <dbReference type="ARBA" id="ARBA00022695"/>
    </source>
</evidence>
<comment type="function">
    <text evidence="14">Bifunctional enzyme that catalyzes the formation of 4-diphosphocytidyl-2-C-methyl-D-erythritol from CTP and 2-C-methyl-D-erythritol 4-phosphate (MEP) (IspD), and catalyzes the conversion of 4-diphosphocytidyl-2-C-methyl-D-erythritol 2-phosphate (CDP-ME2P) to 2-C-methyl-D-erythritol 2,4-cyclodiphosphate (ME-CPP) with a corresponding release of cytidine 5-monophosphate (CMP) (IspF).</text>
</comment>
<dbReference type="PANTHER" id="PTHR43181:SF1">
    <property type="entry name" value="2-C-METHYL-D-ERYTHRITOL 2,4-CYCLODIPHOSPHATE SYNTHASE, CHLOROPLASTIC"/>
    <property type="match status" value="1"/>
</dbReference>
<dbReference type="GO" id="GO:0046872">
    <property type="term" value="F:metal ion binding"/>
    <property type="evidence" value="ECO:0007669"/>
    <property type="project" value="UniProtKB-KW"/>
</dbReference>
<dbReference type="PROSITE" id="PS01295">
    <property type="entry name" value="ISPD"/>
    <property type="match status" value="1"/>
</dbReference>
<feature type="site" description="Transition state stabilizer" evidence="14">
    <location>
        <position position="374"/>
    </location>
</feature>
<feature type="binding site" evidence="14">
    <location>
        <position position="380"/>
    </location>
    <ligand>
        <name>4-CDP-2-C-methyl-D-erythritol 2-phosphate</name>
        <dbReference type="ChEBI" id="CHEBI:57919"/>
    </ligand>
</feature>
<dbReference type="InterPro" id="IPR001228">
    <property type="entry name" value="IspD"/>
</dbReference>
<reference evidence="17 19" key="2">
    <citation type="submission" date="2016-08" db="EMBL/GenBank/DDBJ databases">
        <authorList>
            <person name="Varghese N."/>
            <person name="Submissions Spin"/>
        </authorList>
    </citation>
    <scope>NUCLEOTIDE SEQUENCE [LARGE SCALE GENOMIC DNA]</scope>
    <source>
        <strain evidence="17 19">HL-109</strain>
    </source>
</reference>
<dbReference type="InterPro" id="IPR034683">
    <property type="entry name" value="IspD/TarI"/>
</dbReference>
<proteinExistence type="inferred from homology"/>
<feature type="site" description="Positions MEP for the nucleophilic attack" evidence="14">
    <location>
        <position position="164"/>
    </location>
</feature>
<feature type="binding site" evidence="14">
    <location>
        <position position="249"/>
    </location>
    <ligand>
        <name>a divalent metal cation</name>
        <dbReference type="ChEBI" id="CHEBI:60240"/>
    </ligand>
</feature>
<feature type="binding site" evidence="14">
    <location>
        <begin position="275"/>
        <end position="276"/>
    </location>
    <ligand>
        <name>4-CDP-2-C-methyl-D-erythritol 2-phosphate</name>
        <dbReference type="ChEBI" id="CHEBI:57919"/>
    </ligand>
</feature>
<evidence type="ECO:0000256" key="2">
    <source>
        <dbReference type="ARBA" id="ARBA00001282"/>
    </source>
</evidence>
<feature type="binding site" evidence="14">
    <location>
        <begin position="373"/>
        <end position="376"/>
    </location>
    <ligand>
        <name>4-CDP-2-C-methyl-D-erythritol 2-phosphate</name>
        <dbReference type="ChEBI" id="CHEBI:57919"/>
    </ligand>
</feature>
<comment type="similarity">
    <text evidence="14">In the C-terminal section; belongs to the IspF family.</text>
</comment>
<feature type="site" description="Transition state stabilizer" evidence="14">
    <location>
        <position position="21"/>
    </location>
</feature>
<dbReference type="InterPro" id="IPR029044">
    <property type="entry name" value="Nucleotide-diphossugar_trans"/>
</dbReference>
<keyword evidence="8 14" id="KW-0808">Transferase</keyword>
<dbReference type="SUPFAM" id="SSF69765">
    <property type="entry name" value="IpsF-like"/>
    <property type="match status" value="1"/>
</dbReference>
<evidence type="ECO:0000256" key="14">
    <source>
        <dbReference type="HAMAP-Rule" id="MF_01520"/>
    </source>
</evidence>
<dbReference type="Proteomes" id="UP000182800">
    <property type="component" value="Unassembled WGS sequence"/>
</dbReference>
<dbReference type="OrthoDB" id="9804336at2"/>
<dbReference type="CDD" id="cd02516">
    <property type="entry name" value="CDP-ME_synthetase"/>
    <property type="match status" value="1"/>
</dbReference>